<dbReference type="Gene3D" id="3.40.190.290">
    <property type="match status" value="1"/>
</dbReference>
<dbReference type="InterPro" id="IPR058163">
    <property type="entry name" value="LysR-type_TF_proteobact-type"/>
</dbReference>
<dbReference type="Pfam" id="PF03466">
    <property type="entry name" value="LysR_substrate"/>
    <property type="match status" value="1"/>
</dbReference>
<dbReference type="PROSITE" id="PS50931">
    <property type="entry name" value="HTH_LYSR"/>
    <property type="match status" value="1"/>
</dbReference>
<feature type="domain" description="HTH lysR-type" evidence="5">
    <location>
        <begin position="3"/>
        <end position="60"/>
    </location>
</feature>
<organism evidence="6 7">
    <name type="scientific">Tropicibacter oceani</name>
    <dbReference type="NCBI Taxonomy" id="3058420"/>
    <lineage>
        <taxon>Bacteria</taxon>
        <taxon>Pseudomonadati</taxon>
        <taxon>Pseudomonadota</taxon>
        <taxon>Alphaproteobacteria</taxon>
        <taxon>Rhodobacterales</taxon>
        <taxon>Roseobacteraceae</taxon>
        <taxon>Tropicibacter</taxon>
    </lineage>
</organism>
<dbReference type="RefSeq" id="WP_282299646.1">
    <property type="nucleotide sequence ID" value="NZ_CP124616.1"/>
</dbReference>
<evidence type="ECO:0000259" key="5">
    <source>
        <dbReference type="PROSITE" id="PS50931"/>
    </source>
</evidence>
<gene>
    <name evidence="6" type="ORF">QF118_13900</name>
</gene>
<dbReference type="Pfam" id="PF00126">
    <property type="entry name" value="HTH_1"/>
    <property type="match status" value="1"/>
</dbReference>
<evidence type="ECO:0000256" key="4">
    <source>
        <dbReference type="ARBA" id="ARBA00023163"/>
    </source>
</evidence>
<dbReference type="InterPro" id="IPR005119">
    <property type="entry name" value="LysR_subst-bd"/>
</dbReference>
<dbReference type="InterPro" id="IPR036388">
    <property type="entry name" value="WH-like_DNA-bd_sf"/>
</dbReference>
<name>A0ABY8QG90_9RHOB</name>
<accession>A0ABY8QG90</accession>
<dbReference type="SUPFAM" id="SSF46785">
    <property type="entry name" value="Winged helix' DNA-binding domain"/>
    <property type="match status" value="1"/>
</dbReference>
<dbReference type="InterPro" id="IPR036390">
    <property type="entry name" value="WH_DNA-bd_sf"/>
</dbReference>
<evidence type="ECO:0000256" key="2">
    <source>
        <dbReference type="ARBA" id="ARBA00023015"/>
    </source>
</evidence>
<dbReference type="PANTHER" id="PTHR30537">
    <property type="entry name" value="HTH-TYPE TRANSCRIPTIONAL REGULATOR"/>
    <property type="match status" value="1"/>
</dbReference>
<keyword evidence="7" id="KW-1185">Reference proteome</keyword>
<comment type="similarity">
    <text evidence="1">Belongs to the LysR transcriptional regulatory family.</text>
</comment>
<dbReference type="Proteomes" id="UP001241605">
    <property type="component" value="Chromosome"/>
</dbReference>
<keyword evidence="2" id="KW-0805">Transcription regulation</keyword>
<keyword evidence="4" id="KW-0804">Transcription</keyword>
<evidence type="ECO:0000313" key="7">
    <source>
        <dbReference type="Proteomes" id="UP001241605"/>
    </source>
</evidence>
<dbReference type="PANTHER" id="PTHR30537:SF3">
    <property type="entry name" value="TRANSCRIPTIONAL REGULATORY PROTEIN"/>
    <property type="match status" value="1"/>
</dbReference>
<dbReference type="SUPFAM" id="SSF53850">
    <property type="entry name" value="Periplasmic binding protein-like II"/>
    <property type="match status" value="1"/>
</dbReference>
<proteinExistence type="inferred from homology"/>
<dbReference type="EMBL" id="CP124616">
    <property type="protein sequence ID" value="WGW03018.1"/>
    <property type="molecule type" value="Genomic_DNA"/>
</dbReference>
<dbReference type="Gene3D" id="1.10.10.10">
    <property type="entry name" value="Winged helix-like DNA-binding domain superfamily/Winged helix DNA-binding domain"/>
    <property type="match status" value="1"/>
</dbReference>
<keyword evidence="3" id="KW-0238">DNA-binding</keyword>
<evidence type="ECO:0000256" key="1">
    <source>
        <dbReference type="ARBA" id="ARBA00009437"/>
    </source>
</evidence>
<reference evidence="6 7" key="1">
    <citation type="submission" date="2023-05" db="EMBL/GenBank/DDBJ databases">
        <title>YMD87, complete Genome.</title>
        <authorList>
            <person name="Zhang J."/>
            <person name="Xu X."/>
        </authorList>
    </citation>
    <scope>NUCLEOTIDE SEQUENCE [LARGE SCALE GENOMIC DNA]</scope>
    <source>
        <strain evidence="6 7">YMD87</strain>
    </source>
</reference>
<evidence type="ECO:0000313" key="6">
    <source>
        <dbReference type="EMBL" id="WGW03018.1"/>
    </source>
</evidence>
<sequence>MSDSWDDLRIFLGVARGESLSAAGRLLRMDPATVGRRIARLEQGMGAALFVKSPQGYALSEAGVRMLRHAEEAEQALSLASEAVRGGAEGLSGQIRIGAPDGCANFLLPQVCARIADDNPDLEVQIVALPRVVNLSRREADMAIAVSAPTAGRLVVQKITDYRLHLAASRAYLAQHPPIRAVGDLHDHRITGYIPDMIFDKELDYLGELGLTRVPLASNSVSVQFQWIRQGAGLGIVHDFALPTAPDLRRILTDQVSLKRSFYLVRHADDRRLERMNRFADALLTHMRAELARLERLCVNV</sequence>
<protein>
    <submittedName>
        <fullName evidence="6">LysR family transcriptional regulator</fullName>
    </submittedName>
</protein>
<evidence type="ECO:0000256" key="3">
    <source>
        <dbReference type="ARBA" id="ARBA00023125"/>
    </source>
</evidence>
<dbReference type="InterPro" id="IPR000847">
    <property type="entry name" value="LysR_HTH_N"/>
</dbReference>